<dbReference type="GO" id="GO:0006352">
    <property type="term" value="P:DNA-templated transcription initiation"/>
    <property type="evidence" value="ECO:0007669"/>
    <property type="project" value="InterPro"/>
</dbReference>
<protein>
    <submittedName>
        <fullName evidence="7">Sigma-70 family RNA polymerase sigma factor</fullName>
    </submittedName>
</protein>
<keyword evidence="2" id="KW-0805">Transcription regulation</keyword>
<dbReference type="Gene3D" id="1.10.10.10">
    <property type="entry name" value="Winged helix-like DNA-binding domain superfamily/Winged helix DNA-binding domain"/>
    <property type="match status" value="1"/>
</dbReference>
<name>A0AA40SVB0_9NOST</name>
<evidence type="ECO:0000256" key="3">
    <source>
        <dbReference type="ARBA" id="ARBA00023082"/>
    </source>
</evidence>
<dbReference type="InterPro" id="IPR036388">
    <property type="entry name" value="WH-like_DNA-bd_sf"/>
</dbReference>
<dbReference type="AlphaFoldDB" id="A0AA40SVB0"/>
<dbReference type="InterPro" id="IPR014284">
    <property type="entry name" value="RNA_pol_sigma-70_dom"/>
</dbReference>
<dbReference type="SUPFAM" id="SSF88659">
    <property type="entry name" value="Sigma3 and sigma4 domains of RNA polymerase sigma factors"/>
    <property type="match status" value="1"/>
</dbReference>
<evidence type="ECO:0000259" key="6">
    <source>
        <dbReference type="Pfam" id="PF08281"/>
    </source>
</evidence>
<keyword evidence="8" id="KW-1185">Reference proteome</keyword>
<comment type="similarity">
    <text evidence="1">Belongs to the sigma-70 factor family. ECF subfamily.</text>
</comment>
<dbReference type="InterPro" id="IPR013325">
    <property type="entry name" value="RNA_pol_sigma_r2"/>
</dbReference>
<dbReference type="Pfam" id="PF08281">
    <property type="entry name" value="Sigma70_r4_2"/>
    <property type="match status" value="1"/>
</dbReference>
<organism evidence="7 8">
    <name type="scientific">Komarekiella delphini-convector SJRDD-AB1</name>
    <dbReference type="NCBI Taxonomy" id="2593771"/>
    <lineage>
        <taxon>Bacteria</taxon>
        <taxon>Bacillati</taxon>
        <taxon>Cyanobacteriota</taxon>
        <taxon>Cyanophyceae</taxon>
        <taxon>Nostocales</taxon>
        <taxon>Nostocaceae</taxon>
        <taxon>Komarekiella</taxon>
        <taxon>Komarekiella delphini-convector</taxon>
    </lineage>
</organism>
<evidence type="ECO:0000313" key="7">
    <source>
        <dbReference type="EMBL" id="MBD6615714.1"/>
    </source>
</evidence>
<evidence type="ECO:0000256" key="4">
    <source>
        <dbReference type="ARBA" id="ARBA00023163"/>
    </source>
</evidence>
<dbReference type="PANTHER" id="PTHR43133">
    <property type="entry name" value="RNA POLYMERASE ECF-TYPE SIGMA FACTO"/>
    <property type="match status" value="1"/>
</dbReference>
<dbReference type="PANTHER" id="PTHR43133:SF57">
    <property type="entry name" value="RNA POLYMERASE SIGMA-70 FACTOR"/>
    <property type="match status" value="1"/>
</dbReference>
<evidence type="ECO:0000259" key="5">
    <source>
        <dbReference type="Pfam" id="PF04542"/>
    </source>
</evidence>
<dbReference type="GO" id="GO:0003677">
    <property type="term" value="F:DNA binding"/>
    <property type="evidence" value="ECO:0007669"/>
    <property type="project" value="InterPro"/>
</dbReference>
<keyword evidence="4" id="KW-0804">Transcription</keyword>
<feature type="domain" description="RNA polymerase sigma-70 region 2" evidence="5">
    <location>
        <begin position="39"/>
        <end position="105"/>
    </location>
</feature>
<sequence length="195" mass="21845">MNYPSSCPLQTQFLPEFRMKSDEELAQEAQHCSEAFAELYRRNLKAVYSYHLAKVGNIHDAQDLTAQTFLVAQEAISSFRGRGKFAAWLLGIARRKTADYFRRKRPTLPLEEASQVADGTISPDELVTRQLSLEQIAQALSLLTPERAEAVALQIFAGLSAAEVGQVMGKSEAAVKMLICRALKDLRKYLETTYE</sequence>
<dbReference type="Gene3D" id="1.10.1740.10">
    <property type="match status" value="1"/>
</dbReference>
<dbReference type="InterPro" id="IPR007627">
    <property type="entry name" value="RNA_pol_sigma70_r2"/>
</dbReference>
<dbReference type="NCBIfam" id="TIGR02937">
    <property type="entry name" value="sigma70-ECF"/>
    <property type="match status" value="1"/>
</dbReference>
<evidence type="ECO:0000256" key="2">
    <source>
        <dbReference type="ARBA" id="ARBA00023015"/>
    </source>
</evidence>
<feature type="domain" description="RNA polymerase sigma factor 70 region 4 type 2" evidence="6">
    <location>
        <begin position="134"/>
        <end position="186"/>
    </location>
</feature>
<dbReference type="InterPro" id="IPR013249">
    <property type="entry name" value="RNA_pol_sigma70_r4_t2"/>
</dbReference>
<reference evidence="7" key="1">
    <citation type="submission" date="2019-07" db="EMBL/GenBank/DDBJ databases">
        <title>Toxilogical consequences of a new and cryptic species of cyanobacteria (Komarekiella delphini-convector) recovered from the epidermis of a bottlenose dolphin and 1500 ft. in the air.</title>
        <authorList>
            <person name="Brown A.O."/>
            <person name="Dvorak P."/>
            <person name="Villanueva C.D."/>
            <person name="Foss A.J."/>
            <person name="Garvey A.D."/>
            <person name="Gibson Q.A."/>
            <person name="Johansen J.R."/>
            <person name="Casamatta D.A."/>
        </authorList>
    </citation>
    <scope>NUCLEOTIDE SEQUENCE</scope>
    <source>
        <strain evidence="7">SJRDD-AB1</strain>
    </source>
</reference>
<comment type="caution">
    <text evidence="7">The sequence shown here is derived from an EMBL/GenBank/DDBJ whole genome shotgun (WGS) entry which is preliminary data.</text>
</comment>
<dbReference type="InterPro" id="IPR013324">
    <property type="entry name" value="RNA_pol_sigma_r3/r4-like"/>
</dbReference>
<dbReference type="Proteomes" id="UP001165986">
    <property type="component" value="Unassembled WGS sequence"/>
</dbReference>
<gene>
    <name evidence="7" type="ORF">FNW02_07675</name>
</gene>
<dbReference type="EMBL" id="VJXY01000006">
    <property type="protein sequence ID" value="MBD6615714.1"/>
    <property type="molecule type" value="Genomic_DNA"/>
</dbReference>
<evidence type="ECO:0000313" key="8">
    <source>
        <dbReference type="Proteomes" id="UP001165986"/>
    </source>
</evidence>
<evidence type="ECO:0000256" key="1">
    <source>
        <dbReference type="ARBA" id="ARBA00010641"/>
    </source>
</evidence>
<proteinExistence type="inferred from homology"/>
<dbReference type="RefSeq" id="WP_191756958.1">
    <property type="nucleotide sequence ID" value="NZ_VJXY01000006.1"/>
</dbReference>
<dbReference type="InterPro" id="IPR039425">
    <property type="entry name" value="RNA_pol_sigma-70-like"/>
</dbReference>
<dbReference type="SUPFAM" id="SSF88946">
    <property type="entry name" value="Sigma2 domain of RNA polymerase sigma factors"/>
    <property type="match status" value="1"/>
</dbReference>
<dbReference type="Pfam" id="PF04542">
    <property type="entry name" value="Sigma70_r2"/>
    <property type="match status" value="1"/>
</dbReference>
<dbReference type="GO" id="GO:0016987">
    <property type="term" value="F:sigma factor activity"/>
    <property type="evidence" value="ECO:0007669"/>
    <property type="project" value="UniProtKB-KW"/>
</dbReference>
<accession>A0AA40SVB0</accession>
<keyword evidence="3" id="KW-0731">Sigma factor</keyword>